<dbReference type="AlphaFoldDB" id="E0S374"/>
<evidence type="ECO:0000256" key="1">
    <source>
        <dbReference type="ARBA" id="ARBA00023125"/>
    </source>
</evidence>
<keyword evidence="1" id="KW-0238">DNA-binding</keyword>
<reference evidence="3 4" key="1">
    <citation type="journal article" date="2010" name="PLoS ONE">
        <title>The glycobiome of the rumen bacterium Butyrivibrio proteoclasticus B316(T) highlights adaptation to a polysaccharide-rich environment.</title>
        <authorList>
            <person name="Kelly W.J."/>
            <person name="Leahy S.C."/>
            <person name="Altermann E."/>
            <person name="Yeoman C.J."/>
            <person name="Dunne J.C."/>
            <person name="Kong Z."/>
            <person name="Pacheco D.M."/>
            <person name="Li D."/>
            <person name="Noel S.J."/>
            <person name="Moon C.D."/>
            <person name="Cookson A.L."/>
            <person name="Attwood G.T."/>
        </authorList>
    </citation>
    <scope>NUCLEOTIDE SEQUENCE [LARGE SCALE GENOMIC DNA]</scope>
    <source>
        <strain evidence="4">ATCC 51982 / DSM 14932 / B316</strain>
    </source>
</reference>
<dbReference type="Pfam" id="PF01381">
    <property type="entry name" value="HTH_3"/>
    <property type="match status" value="1"/>
</dbReference>
<dbReference type="HOGENOM" id="CLU_066192_62_13_9"/>
<dbReference type="Proteomes" id="UP000001299">
    <property type="component" value="Chromosome 2"/>
</dbReference>
<dbReference type="InterPro" id="IPR010982">
    <property type="entry name" value="Lambda_DNA-bd_dom_sf"/>
</dbReference>
<dbReference type="eggNOG" id="COG1396">
    <property type="taxonomic scope" value="Bacteria"/>
</dbReference>
<dbReference type="KEGG" id="bpb:bpr_III170"/>
<proteinExistence type="predicted"/>
<dbReference type="STRING" id="515622.bpr_III170"/>
<feature type="domain" description="HTH cro/C1-type" evidence="2">
    <location>
        <begin position="10"/>
        <end position="51"/>
    </location>
</feature>
<evidence type="ECO:0000259" key="2">
    <source>
        <dbReference type="PROSITE" id="PS50943"/>
    </source>
</evidence>
<dbReference type="PANTHER" id="PTHR46558:SF11">
    <property type="entry name" value="HTH-TYPE TRANSCRIPTIONAL REGULATOR XRE"/>
    <property type="match status" value="1"/>
</dbReference>
<name>E0S374_BUTPB</name>
<accession>E0S374</accession>
<dbReference type="SUPFAM" id="SSF47413">
    <property type="entry name" value="lambda repressor-like DNA-binding domains"/>
    <property type="match status" value="1"/>
</dbReference>
<dbReference type="PANTHER" id="PTHR46558">
    <property type="entry name" value="TRACRIPTIONAL REGULATORY PROTEIN-RELATED-RELATED"/>
    <property type="match status" value="1"/>
</dbReference>
<dbReference type="Gene3D" id="1.10.260.40">
    <property type="entry name" value="lambda repressor-like DNA-binding domains"/>
    <property type="match status" value="1"/>
</dbReference>
<organism evidence="3 4">
    <name type="scientific">Butyrivibrio proteoclasticus (strain ATCC 51982 / DSM 14932 / B316)</name>
    <name type="common">Clostridium proteoclasticum</name>
    <dbReference type="NCBI Taxonomy" id="515622"/>
    <lineage>
        <taxon>Bacteria</taxon>
        <taxon>Bacillati</taxon>
        <taxon>Bacillota</taxon>
        <taxon>Clostridia</taxon>
        <taxon>Lachnospirales</taxon>
        <taxon>Lachnospiraceae</taxon>
        <taxon>Butyrivibrio</taxon>
    </lineage>
</organism>
<gene>
    <name evidence="3" type="ordered locus">bpr_III170</name>
</gene>
<keyword evidence="4" id="KW-1185">Reference proteome</keyword>
<protein>
    <submittedName>
        <fullName evidence="3">HTH domain-containing protein</fullName>
    </submittedName>
</protein>
<evidence type="ECO:0000313" key="3">
    <source>
        <dbReference type="EMBL" id="ADL35856.1"/>
    </source>
</evidence>
<sequence>MNQYVTGAVIKELREKNKMTQLQLAEKLGVTDKSISKWENLRGLPDILLLQP</sequence>
<dbReference type="GO" id="GO:0003677">
    <property type="term" value="F:DNA binding"/>
    <property type="evidence" value="ECO:0007669"/>
    <property type="project" value="UniProtKB-KW"/>
</dbReference>
<dbReference type="InterPro" id="IPR001387">
    <property type="entry name" value="Cro/C1-type_HTH"/>
</dbReference>
<dbReference type="PROSITE" id="PS50943">
    <property type="entry name" value="HTH_CROC1"/>
    <property type="match status" value="1"/>
</dbReference>
<dbReference type="CDD" id="cd00093">
    <property type="entry name" value="HTH_XRE"/>
    <property type="match status" value="1"/>
</dbReference>
<dbReference type="RefSeq" id="WP_013282506.1">
    <property type="nucleotide sequence ID" value="NC_014388.1"/>
</dbReference>
<evidence type="ECO:0000313" key="4">
    <source>
        <dbReference type="Proteomes" id="UP000001299"/>
    </source>
</evidence>
<dbReference type="EMBL" id="CP001811">
    <property type="protein sequence ID" value="ADL35856.1"/>
    <property type="molecule type" value="Genomic_DNA"/>
</dbReference>